<gene>
    <name evidence="1" type="ORF">ACFODV_08730</name>
</gene>
<sequence>MDYTPFSYVTAEKADLYRKVMGAFMEAKSHCLMPLRPWIRFILKSR</sequence>
<dbReference type="EMBL" id="JBHRSQ010000011">
    <property type="protein sequence ID" value="MFC2992113.1"/>
    <property type="molecule type" value="Genomic_DNA"/>
</dbReference>
<protein>
    <submittedName>
        <fullName evidence="1">Uncharacterized protein</fullName>
    </submittedName>
</protein>
<evidence type="ECO:0000313" key="2">
    <source>
        <dbReference type="Proteomes" id="UP001595386"/>
    </source>
</evidence>
<keyword evidence="2" id="KW-1185">Reference proteome</keyword>
<evidence type="ECO:0000313" key="1">
    <source>
        <dbReference type="EMBL" id="MFC2992113.1"/>
    </source>
</evidence>
<accession>A0ABV7B5G5</accession>
<name>A0ABV7B5G5_9GAMM</name>
<organism evidence="1 2">
    <name type="scientific">Halomonas tibetensis</name>
    <dbReference type="NCBI Taxonomy" id="2259590"/>
    <lineage>
        <taxon>Bacteria</taxon>
        <taxon>Pseudomonadati</taxon>
        <taxon>Pseudomonadota</taxon>
        <taxon>Gammaproteobacteria</taxon>
        <taxon>Oceanospirillales</taxon>
        <taxon>Halomonadaceae</taxon>
        <taxon>Halomonas</taxon>
    </lineage>
</organism>
<reference evidence="2" key="1">
    <citation type="journal article" date="2019" name="Int. J. Syst. Evol. Microbiol.">
        <title>The Global Catalogue of Microorganisms (GCM) 10K type strain sequencing project: providing services to taxonomists for standard genome sequencing and annotation.</title>
        <authorList>
            <consortium name="The Broad Institute Genomics Platform"/>
            <consortium name="The Broad Institute Genome Sequencing Center for Infectious Disease"/>
            <person name="Wu L."/>
            <person name="Ma J."/>
        </authorList>
    </citation>
    <scope>NUCLEOTIDE SEQUENCE [LARGE SCALE GENOMIC DNA]</scope>
    <source>
        <strain evidence="2">KCTC 52660</strain>
    </source>
</reference>
<proteinExistence type="predicted"/>
<dbReference type="RefSeq" id="WP_379757728.1">
    <property type="nucleotide sequence ID" value="NZ_JBHRSQ010000011.1"/>
</dbReference>
<comment type="caution">
    <text evidence="1">The sequence shown here is derived from an EMBL/GenBank/DDBJ whole genome shotgun (WGS) entry which is preliminary data.</text>
</comment>
<dbReference type="Proteomes" id="UP001595386">
    <property type="component" value="Unassembled WGS sequence"/>
</dbReference>